<evidence type="ECO:0000313" key="3">
    <source>
        <dbReference type="EMBL" id="ALO67182.1"/>
    </source>
</evidence>
<accession>A0A0S2M0L5</accession>
<proteinExistence type="predicted"/>
<feature type="transmembrane region" description="Helical" evidence="2">
    <location>
        <begin position="390"/>
        <end position="410"/>
    </location>
</feature>
<name>A0A0S2M0L5_9MICC</name>
<protein>
    <submittedName>
        <fullName evidence="3">p-aminobenzoyl-glutamate transporter</fullName>
    </submittedName>
</protein>
<feature type="transmembrane region" description="Helical" evidence="2">
    <location>
        <begin position="259"/>
        <end position="278"/>
    </location>
</feature>
<keyword evidence="2" id="KW-0812">Transmembrane</keyword>
<organism evidence="3 4">
    <name type="scientific">Arthrobacter alpinus</name>
    <dbReference type="NCBI Taxonomy" id="656366"/>
    <lineage>
        <taxon>Bacteria</taxon>
        <taxon>Bacillati</taxon>
        <taxon>Actinomycetota</taxon>
        <taxon>Actinomycetes</taxon>
        <taxon>Micrococcales</taxon>
        <taxon>Micrococcaceae</taxon>
        <taxon>Arthrobacter</taxon>
    </lineage>
</organism>
<dbReference type="Pfam" id="PF03806">
    <property type="entry name" value="ABG_transport"/>
    <property type="match status" value="1"/>
</dbReference>
<feature type="transmembrane region" description="Helical" evidence="2">
    <location>
        <begin position="131"/>
        <end position="150"/>
    </location>
</feature>
<feature type="transmembrane region" description="Helical" evidence="2">
    <location>
        <begin position="210"/>
        <end position="230"/>
    </location>
</feature>
<dbReference type="RefSeq" id="WP_062289476.1">
    <property type="nucleotide sequence ID" value="NZ_CP013200.1"/>
</dbReference>
<dbReference type="GO" id="GO:0015558">
    <property type="term" value="F:secondary active p-aminobenzoyl-glutamate transmembrane transporter activity"/>
    <property type="evidence" value="ECO:0007669"/>
    <property type="project" value="InterPro"/>
</dbReference>
<feature type="transmembrane region" description="Helical" evidence="2">
    <location>
        <begin position="170"/>
        <end position="203"/>
    </location>
</feature>
<feature type="transmembrane region" description="Helical" evidence="2">
    <location>
        <begin position="350"/>
        <end position="369"/>
    </location>
</feature>
<reference evidence="3 4" key="2">
    <citation type="journal article" date="2016" name="J. Biotechnol.">
        <title>Complete genome sequence of Arthrobacter alpinus ERGS4:06, a yellow pigmented bacterium tolerant to cold and radiations isolated from Sikkim Himalaya.</title>
        <authorList>
            <person name="Kumar R."/>
            <person name="Singh D."/>
            <person name="Swarnkar M.K."/>
            <person name="Singh A.K."/>
            <person name="Kumar S."/>
        </authorList>
    </citation>
    <scope>NUCLEOTIDE SEQUENCE [LARGE SCALE GENOMIC DNA]</scope>
    <source>
        <strain evidence="3 4">ERGS4:06</strain>
    </source>
</reference>
<feature type="transmembrane region" description="Helical" evidence="2">
    <location>
        <begin position="39"/>
        <end position="58"/>
    </location>
</feature>
<feature type="transmembrane region" description="Helical" evidence="2">
    <location>
        <begin position="459"/>
        <end position="484"/>
    </location>
</feature>
<dbReference type="Proteomes" id="UP000059574">
    <property type="component" value="Chromosome"/>
</dbReference>
<keyword evidence="2" id="KW-0472">Membrane</keyword>
<dbReference type="PANTHER" id="PTHR30282">
    <property type="entry name" value="P-AMINOBENZOYL GLUTAMATE TRANSPORTER"/>
    <property type="match status" value="1"/>
</dbReference>
<evidence type="ECO:0000256" key="1">
    <source>
        <dbReference type="SAM" id="MobiDB-lite"/>
    </source>
</evidence>
<gene>
    <name evidence="3" type="ORF">AS189_12575</name>
</gene>
<feature type="transmembrane region" description="Helical" evidence="2">
    <location>
        <begin position="430"/>
        <end position="452"/>
    </location>
</feature>
<keyword evidence="2" id="KW-1133">Transmembrane helix</keyword>
<dbReference type="AlphaFoldDB" id="A0A0S2M0L5"/>
<feature type="transmembrane region" description="Helical" evidence="2">
    <location>
        <begin position="313"/>
        <end position="330"/>
    </location>
</feature>
<evidence type="ECO:0000313" key="4">
    <source>
        <dbReference type="Proteomes" id="UP000059574"/>
    </source>
</evidence>
<dbReference type="PANTHER" id="PTHR30282:SF0">
    <property type="entry name" value="P-AMINOBENZOYL-GLUTAMATE TRANSPORT PROTEIN"/>
    <property type="match status" value="1"/>
</dbReference>
<feature type="transmembrane region" description="Helical" evidence="2">
    <location>
        <begin position="520"/>
        <end position="545"/>
    </location>
</feature>
<dbReference type="EMBL" id="CP013200">
    <property type="protein sequence ID" value="ALO67182.1"/>
    <property type="molecule type" value="Genomic_DNA"/>
</dbReference>
<dbReference type="OrthoDB" id="3314392at2"/>
<reference evidence="4" key="1">
    <citation type="submission" date="2015-11" db="EMBL/GenBank/DDBJ databases">
        <authorList>
            <person name="Kumar R."/>
            <person name="Singh D."/>
            <person name="Swarnkar M.K."/>
            <person name="Singh A.K."/>
            <person name="Kumar S."/>
        </authorList>
    </citation>
    <scope>NUCLEOTIDE SEQUENCE [LARGE SCALE GENOMIC DNA]</scope>
    <source>
        <strain evidence="4">ERGS4:06</strain>
    </source>
</reference>
<feature type="transmembrane region" description="Helical" evidence="2">
    <location>
        <begin position="490"/>
        <end position="508"/>
    </location>
</feature>
<sequence>MAQGGGNTAKPKTAGKNNESGRFLNSIERLGNKIPNPTIMFVYLIALIAVLSAFMSWANVKVTDTVMTPVPTEQLQHLNEALGGTLVPFDTATGLAVTLPNYTVSEQTFAVRNLLSGDGLQVFFSSFVDNFAAFSVVAVVLVAMAGVGVSEHAGLMAALIRKIVKVAPRWSLAFILIFVGVVSSVASDAGYLILIPLSAAAFLSVGRHPLAGMAAAFAGVGAIFGVNILITPTDSMMTEITNEALGNIGAQPLSVTANFYFSIVCSVVLALVAVLVTVKIVEPRLGKYELADPLSDNAEEEVDAVAEARGLKFALRALIVVVVAVLAISLPPGAPLRDTETGDLIGATPFMASLIFIISLAFLVCGIFYGMGAKTMEGGDAVVGAIAKTFGSLGGLLIMFLMISQFIALFNWTNIPTVAAVEAAQLLERASIPAVLLLIAFILVIFLLDIILPGLVPKWAIFAPIFLPIFASLDVAPQTLLAAYRVGDSPMNVLTPLMVYMPFIVTIAQRYKKDAGIGTVIALMVPYTMWLLVAWIAIFAAWFLLGIPWGPGAPVGM</sequence>
<evidence type="ECO:0000256" key="2">
    <source>
        <dbReference type="SAM" id="Phobius"/>
    </source>
</evidence>
<feature type="region of interest" description="Disordered" evidence="1">
    <location>
        <begin position="1"/>
        <end position="20"/>
    </location>
</feature>
<dbReference type="GO" id="GO:1902604">
    <property type="term" value="P:p-aminobenzoyl-glutamate transmembrane transport"/>
    <property type="evidence" value="ECO:0007669"/>
    <property type="project" value="InterPro"/>
</dbReference>
<dbReference type="InterPro" id="IPR004697">
    <property type="entry name" value="AbgT"/>
</dbReference>